<name>A0A6B3NIW0_9CYAN</name>
<protein>
    <submittedName>
        <fullName evidence="1">Uncharacterized protein</fullName>
    </submittedName>
</protein>
<dbReference type="EMBL" id="JAAHFQ010000650">
    <property type="protein sequence ID" value="NER30825.1"/>
    <property type="molecule type" value="Genomic_DNA"/>
</dbReference>
<organism evidence="1">
    <name type="scientific">Symploca sp. SIO1C4</name>
    <dbReference type="NCBI Taxonomy" id="2607765"/>
    <lineage>
        <taxon>Bacteria</taxon>
        <taxon>Bacillati</taxon>
        <taxon>Cyanobacteriota</taxon>
        <taxon>Cyanophyceae</taxon>
        <taxon>Coleofasciculales</taxon>
        <taxon>Coleofasciculaceae</taxon>
        <taxon>Symploca</taxon>
    </lineage>
</organism>
<accession>A0A6B3NIW0</accession>
<comment type="caution">
    <text evidence="1">The sequence shown here is derived from an EMBL/GenBank/DDBJ whole genome shotgun (WGS) entry which is preliminary data.</text>
</comment>
<dbReference type="AlphaFoldDB" id="A0A6B3NIW0"/>
<proteinExistence type="predicted"/>
<sequence length="138" mass="15773">MPNPNSLAIGGFTHPSSAACAPEPMAGTWENVDTNTRGITVVNYIWECNDVILCPVGELCLNPPRTRIRVFGSCHPTDCDWGESVIQFHPDGNWRYARYDQGFAKRIVWLRMETNGQPTVVEDVDYQDHRTDRVTWYR</sequence>
<evidence type="ECO:0000313" key="1">
    <source>
        <dbReference type="EMBL" id="NER30825.1"/>
    </source>
</evidence>
<reference evidence="1" key="1">
    <citation type="submission" date="2019-11" db="EMBL/GenBank/DDBJ databases">
        <title>Genomic insights into an expanded diversity of filamentous marine cyanobacteria reveals the extraordinary biosynthetic potential of Moorea and Okeania.</title>
        <authorList>
            <person name="Ferreira Leao T."/>
            <person name="Wang M."/>
            <person name="Moss N."/>
            <person name="Da Silva R."/>
            <person name="Sanders J."/>
            <person name="Nurk S."/>
            <person name="Gurevich A."/>
            <person name="Humphrey G."/>
            <person name="Reher R."/>
            <person name="Zhu Q."/>
            <person name="Belda-Ferre P."/>
            <person name="Glukhov E."/>
            <person name="Rex R."/>
            <person name="Dorrestein P.C."/>
            <person name="Knight R."/>
            <person name="Pevzner P."/>
            <person name="Gerwick W.H."/>
            <person name="Gerwick L."/>
        </authorList>
    </citation>
    <scope>NUCLEOTIDE SEQUENCE</scope>
    <source>
        <strain evidence="1">SIO1C4</strain>
    </source>
</reference>
<gene>
    <name evidence="1" type="ORF">F6J89_25205</name>
</gene>